<dbReference type="RefSeq" id="WP_268398257.1">
    <property type="nucleotide sequence ID" value="NZ_CP113787.1"/>
</dbReference>
<dbReference type="Proteomes" id="UP001163127">
    <property type="component" value="Chromosome"/>
</dbReference>
<accession>A0AA47INL9</accession>
<protein>
    <submittedName>
        <fullName evidence="1">Uncharacterized protein</fullName>
    </submittedName>
</protein>
<dbReference type="AlphaFoldDB" id="A0AA47INL9"/>
<proteinExistence type="predicted"/>
<dbReference type="EMBL" id="CP113787">
    <property type="protein sequence ID" value="WAL42618.1"/>
    <property type="molecule type" value="Genomic_DNA"/>
</dbReference>
<reference evidence="1" key="1">
    <citation type="submission" date="2022-11" db="EMBL/GenBank/DDBJ databases">
        <title>Dental biofilm bacteria. Genome sequencing and assembly.</title>
        <authorList>
            <person name="Robertsson C."/>
        </authorList>
    </citation>
    <scope>NUCLEOTIDE SEQUENCE</scope>
    <source>
        <strain evidence="1">CW</strain>
    </source>
</reference>
<name>A0AA47INL9_ACTNA</name>
<organism evidence="1 2">
    <name type="scientific">Actinomyces naeslundii</name>
    <dbReference type="NCBI Taxonomy" id="1655"/>
    <lineage>
        <taxon>Bacteria</taxon>
        <taxon>Bacillati</taxon>
        <taxon>Actinomycetota</taxon>
        <taxon>Actinomycetes</taxon>
        <taxon>Actinomycetales</taxon>
        <taxon>Actinomycetaceae</taxon>
        <taxon>Actinomyces</taxon>
    </lineage>
</organism>
<evidence type="ECO:0000313" key="2">
    <source>
        <dbReference type="Proteomes" id="UP001163127"/>
    </source>
</evidence>
<gene>
    <name evidence="1" type="ORF">OFA60_11320</name>
</gene>
<sequence>MRTALHSRLTLTKQQTNAVRAHVMNSTAPEKKELAMPVGEELPMLMRQP</sequence>
<evidence type="ECO:0000313" key="1">
    <source>
        <dbReference type="EMBL" id="WAL42618.1"/>
    </source>
</evidence>